<gene>
    <name evidence="2" type="primary">Acey_s0671.g1378</name>
    <name evidence="2" type="synonym">Acey-Y54G2A.16</name>
    <name evidence="2" type="ORF">Y032_0671g1378</name>
</gene>
<evidence type="ECO:0000313" key="3">
    <source>
        <dbReference type="Proteomes" id="UP000024635"/>
    </source>
</evidence>
<feature type="transmembrane region" description="Helical" evidence="1">
    <location>
        <begin position="239"/>
        <end position="265"/>
    </location>
</feature>
<evidence type="ECO:0000313" key="2">
    <source>
        <dbReference type="EMBL" id="EYC39173.1"/>
    </source>
</evidence>
<keyword evidence="1" id="KW-0472">Membrane</keyword>
<dbReference type="OrthoDB" id="5811368at2759"/>
<reference evidence="3" key="1">
    <citation type="journal article" date="2015" name="Nat. Genet.">
        <title>The genome and transcriptome of the zoonotic hookworm Ancylostoma ceylanicum identify infection-specific gene families.</title>
        <authorList>
            <person name="Schwarz E.M."/>
            <person name="Hu Y."/>
            <person name="Antoshechkin I."/>
            <person name="Miller M.M."/>
            <person name="Sternberg P.W."/>
            <person name="Aroian R.V."/>
        </authorList>
    </citation>
    <scope>NUCLEOTIDE SEQUENCE</scope>
    <source>
        <strain evidence="3">HY135</strain>
    </source>
</reference>
<feature type="transmembrane region" description="Helical" evidence="1">
    <location>
        <begin position="151"/>
        <end position="173"/>
    </location>
</feature>
<accession>A0A016WJJ2</accession>
<keyword evidence="1" id="KW-1133">Transmembrane helix</keyword>
<feature type="transmembrane region" description="Helical" evidence="1">
    <location>
        <begin position="120"/>
        <end position="144"/>
    </location>
</feature>
<comment type="caution">
    <text evidence="2">The sequence shown here is derived from an EMBL/GenBank/DDBJ whole genome shotgun (WGS) entry which is preliminary data.</text>
</comment>
<name>A0A016WJJ2_9BILA</name>
<feature type="transmembrane region" description="Helical" evidence="1">
    <location>
        <begin position="85"/>
        <end position="108"/>
    </location>
</feature>
<protein>
    <submittedName>
        <fullName evidence="2">Uncharacterized protein</fullName>
    </submittedName>
</protein>
<dbReference type="AlphaFoldDB" id="A0A016WJJ2"/>
<keyword evidence="3" id="KW-1185">Reference proteome</keyword>
<proteinExistence type="predicted"/>
<dbReference type="EMBL" id="JARK01000271">
    <property type="protein sequence ID" value="EYC39173.1"/>
    <property type="molecule type" value="Genomic_DNA"/>
</dbReference>
<organism evidence="2 3">
    <name type="scientific">Ancylostoma ceylanicum</name>
    <dbReference type="NCBI Taxonomy" id="53326"/>
    <lineage>
        <taxon>Eukaryota</taxon>
        <taxon>Metazoa</taxon>
        <taxon>Ecdysozoa</taxon>
        <taxon>Nematoda</taxon>
        <taxon>Chromadorea</taxon>
        <taxon>Rhabditida</taxon>
        <taxon>Rhabditina</taxon>
        <taxon>Rhabditomorpha</taxon>
        <taxon>Strongyloidea</taxon>
        <taxon>Ancylostomatidae</taxon>
        <taxon>Ancylostomatinae</taxon>
        <taxon>Ancylostoma</taxon>
    </lineage>
</organism>
<sequence length="294" mass="32581">MYPSIRKIKSSYGNQLTIPRIEVRRSSSLQFTHPGPVVIDDAKLSEVSALSRSSSIYSGFIRSQCSEISRMNSCRVCLGCCRIRVASCLIGMISIAISVVTICCLLSVSGNLSKDIQTVVAAPITSLVLFQIATAMLLIIGVLIDTHFLMVPFLLNSIVHICLAVGIAISVLFSSGEVKKLYGPHYEGFELFGVDENCELIDRIRSEQRSCSFSRSSFRISIHCCCRLREDSFELLAKMIVIICLVALALYVWFTAVVGMTIMLIRDKRRLGYDHQDDFDTTRGGIERISSSVI</sequence>
<dbReference type="Proteomes" id="UP000024635">
    <property type="component" value="Unassembled WGS sequence"/>
</dbReference>
<keyword evidence="1" id="KW-0812">Transmembrane</keyword>
<evidence type="ECO:0000256" key="1">
    <source>
        <dbReference type="SAM" id="Phobius"/>
    </source>
</evidence>